<sequence>MFKYEGVSCPHCGKKFKPTDEILICPDCGAPYHRHCIEELGECMFQDLHQKGQSWQPPERPPHEEEETRYDSRAPLRCSRCGTANPADKLFCEVCGTPLNRDGANDSGGETQNSRPGGPEPDQGPFRQMAYNPYTTPFGGLSPDEEIEDIPVKDLAIYVGQTTHYFLPKFKEMAARGKKISWNWAAFFLDCFYLFYRKMWAPAIAVAVVSLLLSVPNMVLFYNTFALQLGLDVPSSESTLTLMYQLSNICYLLSLLLKFAVAAFSNRLYKDHVFRSVRKLREANRNASETDYSSALMAKGGVSVKAVVICIVVSLALSFVSSYFMISAMTGLY</sequence>
<feature type="transmembrane region" description="Helical" evidence="5">
    <location>
        <begin position="306"/>
        <end position="326"/>
    </location>
</feature>
<evidence type="ECO:0000313" key="8">
    <source>
        <dbReference type="Proteomes" id="UP000824002"/>
    </source>
</evidence>
<dbReference type="PROSITE" id="PS01359">
    <property type="entry name" value="ZF_PHD_1"/>
    <property type="match status" value="1"/>
</dbReference>
<reference evidence="7" key="1">
    <citation type="submission" date="2020-10" db="EMBL/GenBank/DDBJ databases">
        <authorList>
            <person name="Gilroy R."/>
        </authorList>
    </citation>
    <scope>NUCLEOTIDE SEQUENCE</scope>
    <source>
        <strain evidence="7">CHK199-13235</strain>
    </source>
</reference>
<feature type="transmembrane region" description="Helical" evidence="5">
    <location>
        <begin position="203"/>
        <end position="222"/>
    </location>
</feature>
<keyword evidence="5" id="KW-1133">Transmembrane helix</keyword>
<dbReference type="GO" id="GO:0008270">
    <property type="term" value="F:zinc ion binding"/>
    <property type="evidence" value="ECO:0007669"/>
    <property type="project" value="UniProtKB-KW"/>
</dbReference>
<dbReference type="InterPro" id="IPR026870">
    <property type="entry name" value="Zinc_ribbon_dom"/>
</dbReference>
<evidence type="ECO:0000313" key="7">
    <source>
        <dbReference type="EMBL" id="HIS75515.1"/>
    </source>
</evidence>
<feature type="domain" description="Phorbol-ester/DAG-type" evidence="6">
    <location>
        <begin position="1"/>
        <end position="43"/>
    </location>
</feature>
<dbReference type="PROSITE" id="PS50081">
    <property type="entry name" value="ZF_DAG_PE_2"/>
    <property type="match status" value="1"/>
</dbReference>
<feature type="transmembrane region" description="Helical" evidence="5">
    <location>
        <begin position="180"/>
        <end position="196"/>
    </location>
</feature>
<comment type="caution">
    <text evidence="7">The sequence shown here is derived from an EMBL/GenBank/DDBJ whole genome shotgun (WGS) entry which is preliminary data.</text>
</comment>
<evidence type="ECO:0000256" key="4">
    <source>
        <dbReference type="SAM" id="MobiDB-lite"/>
    </source>
</evidence>
<evidence type="ECO:0000256" key="1">
    <source>
        <dbReference type="ARBA" id="ARBA00022723"/>
    </source>
</evidence>
<dbReference type="Pfam" id="PF10947">
    <property type="entry name" value="DUF2628"/>
    <property type="match status" value="1"/>
</dbReference>
<dbReference type="InterPro" id="IPR019786">
    <property type="entry name" value="Zinc_finger_PHD-type_CS"/>
</dbReference>
<evidence type="ECO:0000259" key="6">
    <source>
        <dbReference type="PROSITE" id="PS50081"/>
    </source>
</evidence>
<dbReference type="Pfam" id="PF13240">
    <property type="entry name" value="Zn_Ribbon_1"/>
    <property type="match status" value="1"/>
</dbReference>
<name>A0A9D1JYS0_9FIRM</name>
<evidence type="ECO:0000256" key="3">
    <source>
        <dbReference type="ARBA" id="ARBA00022833"/>
    </source>
</evidence>
<dbReference type="InterPro" id="IPR039522">
    <property type="entry name" value="RING_finger_1_prok"/>
</dbReference>
<accession>A0A9D1JYS0</accession>
<protein>
    <submittedName>
        <fullName evidence="7">DUF2628 domain-containing protein</fullName>
    </submittedName>
</protein>
<feature type="transmembrane region" description="Helical" evidence="5">
    <location>
        <begin position="242"/>
        <end position="265"/>
    </location>
</feature>
<dbReference type="AlphaFoldDB" id="A0A9D1JYS0"/>
<dbReference type="EMBL" id="DVJP01000017">
    <property type="protein sequence ID" value="HIS75515.1"/>
    <property type="molecule type" value="Genomic_DNA"/>
</dbReference>
<evidence type="ECO:0000256" key="5">
    <source>
        <dbReference type="SAM" id="Phobius"/>
    </source>
</evidence>
<gene>
    <name evidence="7" type="ORF">IAB51_01770</name>
</gene>
<keyword evidence="1" id="KW-0479">Metal-binding</keyword>
<feature type="region of interest" description="Disordered" evidence="4">
    <location>
        <begin position="52"/>
        <end position="71"/>
    </location>
</feature>
<keyword evidence="5" id="KW-0472">Membrane</keyword>
<keyword evidence="2" id="KW-0863">Zinc-finger</keyword>
<dbReference type="InterPro" id="IPR002219">
    <property type="entry name" value="PKC_DAG/PE"/>
</dbReference>
<evidence type="ECO:0000256" key="2">
    <source>
        <dbReference type="ARBA" id="ARBA00022771"/>
    </source>
</evidence>
<keyword evidence="3" id="KW-0862">Zinc</keyword>
<keyword evidence="5" id="KW-0812">Transmembrane</keyword>
<organism evidence="7 8">
    <name type="scientific">Candidatus Merdivicinus excrementipullorum</name>
    <dbReference type="NCBI Taxonomy" id="2840867"/>
    <lineage>
        <taxon>Bacteria</taxon>
        <taxon>Bacillati</taxon>
        <taxon>Bacillota</taxon>
        <taxon>Clostridia</taxon>
        <taxon>Eubacteriales</taxon>
        <taxon>Oscillospiraceae</taxon>
        <taxon>Oscillospiraceae incertae sedis</taxon>
        <taxon>Candidatus Merdivicinus</taxon>
    </lineage>
</organism>
<dbReference type="Proteomes" id="UP000824002">
    <property type="component" value="Unassembled WGS sequence"/>
</dbReference>
<feature type="region of interest" description="Disordered" evidence="4">
    <location>
        <begin position="103"/>
        <end position="127"/>
    </location>
</feature>
<dbReference type="Pfam" id="PF14446">
    <property type="entry name" value="Prok-RING_1"/>
    <property type="match status" value="1"/>
</dbReference>
<reference evidence="7" key="2">
    <citation type="journal article" date="2021" name="PeerJ">
        <title>Extensive microbial diversity within the chicken gut microbiome revealed by metagenomics and culture.</title>
        <authorList>
            <person name="Gilroy R."/>
            <person name="Ravi A."/>
            <person name="Getino M."/>
            <person name="Pursley I."/>
            <person name="Horton D.L."/>
            <person name="Alikhan N.F."/>
            <person name="Baker D."/>
            <person name="Gharbi K."/>
            <person name="Hall N."/>
            <person name="Watson M."/>
            <person name="Adriaenssens E.M."/>
            <person name="Foster-Nyarko E."/>
            <person name="Jarju S."/>
            <person name="Secka A."/>
            <person name="Antonio M."/>
            <person name="Oren A."/>
            <person name="Chaudhuri R.R."/>
            <person name="La Ragione R."/>
            <person name="Hildebrand F."/>
            <person name="Pallen M.J."/>
        </authorList>
    </citation>
    <scope>NUCLEOTIDE SEQUENCE</scope>
    <source>
        <strain evidence="7">CHK199-13235</strain>
    </source>
</reference>
<dbReference type="InterPro" id="IPR024399">
    <property type="entry name" value="DUF2628"/>
</dbReference>
<proteinExistence type="predicted"/>